<evidence type="ECO:0000259" key="4">
    <source>
        <dbReference type="Pfam" id="PF08338"/>
    </source>
</evidence>
<evidence type="ECO:0000256" key="2">
    <source>
        <dbReference type="SAM" id="MobiDB-lite"/>
    </source>
</evidence>
<dbReference type="Pfam" id="PF08338">
    <property type="entry name" value="DUF1731"/>
    <property type="match status" value="1"/>
</dbReference>
<dbReference type="Gene3D" id="3.40.50.720">
    <property type="entry name" value="NAD(P)-binding Rossmann-like Domain"/>
    <property type="match status" value="1"/>
</dbReference>
<dbReference type="NCBIfam" id="TIGR01777">
    <property type="entry name" value="yfcH"/>
    <property type="match status" value="1"/>
</dbReference>
<dbReference type="EMBL" id="DS999641">
    <property type="protein sequence ID" value="EFE69928.2"/>
    <property type="molecule type" value="Genomic_DNA"/>
</dbReference>
<dbReference type="InterPro" id="IPR001509">
    <property type="entry name" value="Epimerase_deHydtase"/>
</dbReference>
<dbReference type="Pfam" id="PF01370">
    <property type="entry name" value="Epimerase"/>
    <property type="match status" value="1"/>
</dbReference>
<feature type="domain" description="DUF1731" evidence="4">
    <location>
        <begin position="278"/>
        <end position="323"/>
    </location>
</feature>
<dbReference type="InterPro" id="IPR013549">
    <property type="entry name" value="DUF1731"/>
</dbReference>
<name>D6A848_STRV1</name>
<sequence>MGVTVRPAGRVADRDSRVAGGRMGPMERSRIAVAGASGLIGGALVRSLTSDGHEVRRLVRRAPRAADEVRWDPERGSVDAAGLAGCDAVVNLAGAGVGDRRWTAQYKELIRTSRVRGTAALAGAVAELAEDVRPRVFVNGSAIGYYGDTGDRAVDESAPPGEGFLPSLCVEWEAAAAPAREAGVRTVFARTGLVVARGGGAWGRLFPLFRAGLGGRLGDGRQYWSFIALHDEVAALRHLLDTDGLSGPFNLTAPHPLTNREITEAMARVLRRPTVFAVPAPVLRAVLGEMAGDVLGSARVLPARLLESGFRFAFPEIEGAVRAAL</sequence>
<evidence type="ECO:0000313" key="5">
    <source>
        <dbReference type="EMBL" id="EFE69928.2"/>
    </source>
</evidence>
<protein>
    <submittedName>
        <fullName evidence="5">NAD dependent epimerase/dehydratase family protein</fullName>
    </submittedName>
</protein>
<dbReference type="InterPro" id="IPR010099">
    <property type="entry name" value="SDR39U1"/>
</dbReference>
<accession>D6A848</accession>
<dbReference type="AlphaFoldDB" id="D6A848"/>
<dbReference type="InterPro" id="IPR036291">
    <property type="entry name" value="NAD(P)-bd_dom_sf"/>
</dbReference>
<evidence type="ECO:0000256" key="1">
    <source>
        <dbReference type="ARBA" id="ARBA00009353"/>
    </source>
</evidence>
<dbReference type="Proteomes" id="UP000003824">
    <property type="component" value="Unassembled WGS sequence"/>
</dbReference>
<dbReference type="PANTHER" id="PTHR11092">
    <property type="entry name" value="SUGAR NUCLEOTIDE EPIMERASE RELATED"/>
    <property type="match status" value="1"/>
</dbReference>
<comment type="similarity">
    <text evidence="1">Belongs to the NAD(P)-dependent epimerase/dehydratase family. SDR39U1 subfamily.</text>
</comment>
<gene>
    <name evidence="5" type="ORF">SSFG_05171</name>
</gene>
<reference evidence="6" key="1">
    <citation type="submission" date="2008-12" db="EMBL/GenBank/DDBJ databases">
        <title>Annotation of Streptomyces ghanaensis ATCC 14672.</title>
        <authorList>
            <consortium name="The Broad Institute Genome Sequencing Platform"/>
            <consortium name="Broad Institute Microbial Sequencing Center"/>
            <person name="Fischbach M."/>
            <person name="Ward D."/>
            <person name="Young S."/>
            <person name="Kodira C.D."/>
            <person name="Zeng Q."/>
            <person name="Koehrsen M."/>
            <person name="Godfrey P."/>
            <person name="Alvarado L."/>
            <person name="Berlin A.M."/>
            <person name="Borenstein D."/>
            <person name="Chen Z."/>
            <person name="Engels R."/>
            <person name="Freedman E."/>
            <person name="Gellesch M."/>
            <person name="Goldberg J."/>
            <person name="Griggs A."/>
            <person name="Gujja S."/>
            <person name="Heiman D.I."/>
            <person name="Hepburn T.A."/>
            <person name="Howarth C."/>
            <person name="Jen D."/>
            <person name="Larson L."/>
            <person name="Lewis B."/>
            <person name="Mehta T."/>
            <person name="Park D."/>
            <person name="Pearson M."/>
            <person name="Roberts A."/>
            <person name="Saif S."/>
            <person name="Shea T.D."/>
            <person name="Shenoy N."/>
            <person name="Sisk P."/>
            <person name="Stolte C."/>
            <person name="Sykes S.N."/>
            <person name="Walk T."/>
            <person name="White J."/>
            <person name="Yandava C."/>
            <person name="Straight P."/>
            <person name="Clardy J."/>
            <person name="Hung D."/>
            <person name="Kolter R."/>
            <person name="Mekalanos J."/>
            <person name="Walker S."/>
            <person name="Walsh C.T."/>
            <person name="Wieland B.L.C."/>
            <person name="Ilzarbe M."/>
            <person name="Galagan J."/>
            <person name="Nusbaum C."/>
            <person name="Birren B."/>
        </authorList>
    </citation>
    <scope>NUCLEOTIDE SEQUENCE [LARGE SCALE GENOMIC DNA]</scope>
    <source>
        <strain evidence="6">ATCC 14672 / DSM 40746 / JCM 4963 / KCTC 9882 / NRRL B-12104 / FH 1290</strain>
    </source>
</reference>
<evidence type="ECO:0000259" key="3">
    <source>
        <dbReference type="Pfam" id="PF01370"/>
    </source>
</evidence>
<proteinExistence type="inferred from homology"/>
<dbReference type="PANTHER" id="PTHR11092:SF0">
    <property type="entry name" value="EPIMERASE FAMILY PROTEIN SDR39U1"/>
    <property type="match status" value="1"/>
</dbReference>
<dbReference type="SUPFAM" id="SSF51735">
    <property type="entry name" value="NAD(P)-binding Rossmann-fold domains"/>
    <property type="match status" value="1"/>
</dbReference>
<organism evidence="5 6">
    <name type="scientific">Streptomyces viridosporus (strain ATCC 14672 / DSM 40746 / JCM 4963 / KCTC 9882 / NRRL B-12104 / FH 1290)</name>
    <name type="common">Streptomyces ghanaensis</name>
    <dbReference type="NCBI Taxonomy" id="566461"/>
    <lineage>
        <taxon>Bacteria</taxon>
        <taxon>Bacillati</taxon>
        <taxon>Actinomycetota</taxon>
        <taxon>Actinomycetes</taxon>
        <taxon>Kitasatosporales</taxon>
        <taxon>Streptomycetaceae</taxon>
        <taxon>Streptomyces</taxon>
    </lineage>
</organism>
<dbReference type="eggNOG" id="COG1090">
    <property type="taxonomic scope" value="Bacteria"/>
</dbReference>
<feature type="region of interest" description="Disordered" evidence="2">
    <location>
        <begin position="1"/>
        <end position="22"/>
    </location>
</feature>
<feature type="domain" description="NAD-dependent epimerase/dehydratase" evidence="3">
    <location>
        <begin position="31"/>
        <end position="242"/>
    </location>
</feature>
<evidence type="ECO:0000313" key="6">
    <source>
        <dbReference type="Proteomes" id="UP000003824"/>
    </source>
</evidence>